<evidence type="ECO:0000259" key="1">
    <source>
        <dbReference type="Pfam" id="PF13439"/>
    </source>
</evidence>
<evidence type="ECO:0000313" key="2">
    <source>
        <dbReference type="EMBL" id="MBM7632193.1"/>
    </source>
</evidence>
<sequence>MKKRSVCMLISEHPYEDARIFEREAKSLVGAGYNVTMLVPQYKGTLLGIDGTPLKKKVEPFCEAGVTIIPYEATSIQSQFTLDQTKEYSRTLAIRGAEIDADVYHAHEPSSLVAAVQIKRTKPHVKVIFDSHELVIDARAKTSNRRQRQYENVFRELLKDVDALITVSPSIAKDCYDHGYKGPSELIYNAPRLSSPPKLKQSIRTIGYVGTVTKEKGNWHKLLELASESNYHVKVIGGASKFMEPLGIPKKLQNRIHLRGWVPYRNIAAELQDVDVGWIDMDLSTALNRDYALPNKFFSYLDAGVPVLVNRCKDMRNFIERYSCGASVPKSVANAQDYLKQLALMEGNLSTFSRNARNVMETTASWEKMEIRLIELYSALFEQS</sequence>
<gene>
    <name evidence="2" type="ORF">JOD17_001286</name>
</gene>
<dbReference type="InterPro" id="IPR050194">
    <property type="entry name" value="Glycosyltransferase_grp1"/>
</dbReference>
<dbReference type="PANTHER" id="PTHR45947:SF3">
    <property type="entry name" value="SULFOQUINOVOSYL TRANSFERASE SQD2"/>
    <property type="match status" value="1"/>
</dbReference>
<feature type="domain" description="Glycosyltransferase subfamily 4-like N-terminal" evidence="1">
    <location>
        <begin position="23"/>
        <end position="189"/>
    </location>
</feature>
<proteinExistence type="predicted"/>
<reference evidence="2 3" key="1">
    <citation type="submission" date="2021-01" db="EMBL/GenBank/DDBJ databases">
        <title>Genomic Encyclopedia of Type Strains, Phase IV (KMG-IV): sequencing the most valuable type-strain genomes for metagenomic binning, comparative biology and taxonomic classification.</title>
        <authorList>
            <person name="Goeker M."/>
        </authorList>
    </citation>
    <scope>NUCLEOTIDE SEQUENCE [LARGE SCALE GENOMIC DNA]</scope>
    <source>
        <strain evidence="2 3">DSM 25540</strain>
    </source>
</reference>
<accession>A0ABS2P9U4</accession>
<dbReference type="Gene3D" id="3.40.50.2000">
    <property type="entry name" value="Glycogen Phosphorylase B"/>
    <property type="match status" value="2"/>
</dbReference>
<protein>
    <submittedName>
        <fullName evidence="2">Glycosyltransferase involved in cell wall biosynthesis</fullName>
    </submittedName>
</protein>
<dbReference type="PANTHER" id="PTHR45947">
    <property type="entry name" value="SULFOQUINOVOSYL TRANSFERASE SQD2"/>
    <property type="match status" value="1"/>
</dbReference>
<name>A0ABS2P9U4_9BACL</name>
<dbReference type="EMBL" id="JAFBEC010000003">
    <property type="protein sequence ID" value="MBM7632193.1"/>
    <property type="molecule type" value="Genomic_DNA"/>
</dbReference>
<dbReference type="InterPro" id="IPR028098">
    <property type="entry name" value="Glyco_trans_4-like_N"/>
</dbReference>
<dbReference type="RefSeq" id="WP_204696321.1">
    <property type="nucleotide sequence ID" value="NZ_JAFBEC010000003.1"/>
</dbReference>
<evidence type="ECO:0000313" key="3">
    <source>
        <dbReference type="Proteomes" id="UP000741863"/>
    </source>
</evidence>
<dbReference type="Pfam" id="PF13439">
    <property type="entry name" value="Glyco_transf_4"/>
    <property type="match status" value="1"/>
</dbReference>
<dbReference type="Proteomes" id="UP000741863">
    <property type="component" value="Unassembled WGS sequence"/>
</dbReference>
<comment type="caution">
    <text evidence="2">The sequence shown here is derived from an EMBL/GenBank/DDBJ whole genome shotgun (WGS) entry which is preliminary data.</text>
</comment>
<keyword evidence="3" id="KW-1185">Reference proteome</keyword>
<organism evidence="2 3">
    <name type="scientific">Geomicrobium sediminis</name>
    <dbReference type="NCBI Taxonomy" id="1347788"/>
    <lineage>
        <taxon>Bacteria</taxon>
        <taxon>Bacillati</taxon>
        <taxon>Bacillota</taxon>
        <taxon>Bacilli</taxon>
        <taxon>Bacillales</taxon>
        <taxon>Geomicrobium</taxon>
    </lineage>
</organism>
<dbReference type="SUPFAM" id="SSF53756">
    <property type="entry name" value="UDP-Glycosyltransferase/glycogen phosphorylase"/>
    <property type="match status" value="1"/>
</dbReference>